<dbReference type="InterPro" id="IPR050134">
    <property type="entry name" value="NAD-dep_sirtuin_deacylases"/>
</dbReference>
<comment type="similarity">
    <text evidence="3">Belongs to the sirtuin family. Class III subfamily.</text>
</comment>
<comment type="domain">
    <text evidence="3">2 residues (Tyr-54 and Arg-57) present in a large hydrophobic pocket are probably involved in substrate specificity. They are important for desuccinylation activity, but dispensable for deacetylation activity.</text>
</comment>
<dbReference type="GO" id="GO:0036055">
    <property type="term" value="F:protein-succinyllysine desuccinylase activity"/>
    <property type="evidence" value="ECO:0007669"/>
    <property type="project" value="UniProtKB-UniRule"/>
</dbReference>
<keyword evidence="7" id="KW-1185">Reference proteome</keyword>
<keyword evidence="3" id="KW-0963">Cytoplasm</keyword>
<dbReference type="Gene3D" id="3.30.1600.10">
    <property type="entry name" value="SIR2/SIRT2 'Small Domain"/>
    <property type="match status" value="1"/>
</dbReference>
<evidence type="ECO:0000313" key="7">
    <source>
        <dbReference type="Proteomes" id="UP001143486"/>
    </source>
</evidence>
<feature type="binding site" evidence="3">
    <location>
        <position position="57"/>
    </location>
    <ligand>
        <name>substrate</name>
    </ligand>
</feature>
<feature type="binding site" evidence="3">
    <location>
        <begin position="177"/>
        <end position="179"/>
    </location>
    <ligand>
        <name>NAD(+)</name>
        <dbReference type="ChEBI" id="CHEBI:57540"/>
    </ligand>
</feature>
<dbReference type="GO" id="GO:0070403">
    <property type="term" value="F:NAD+ binding"/>
    <property type="evidence" value="ECO:0007669"/>
    <property type="project" value="UniProtKB-UniRule"/>
</dbReference>
<dbReference type="InterPro" id="IPR026590">
    <property type="entry name" value="Ssirtuin_cat_dom"/>
</dbReference>
<protein>
    <recommendedName>
        <fullName evidence="3">NAD-dependent protein deacylase</fullName>
        <ecNumber evidence="3">2.3.1.286</ecNumber>
    </recommendedName>
    <alternativeName>
        <fullName evidence="3">Regulatory protein SIR2 homolog</fullName>
    </alternativeName>
</protein>
<dbReference type="InterPro" id="IPR003000">
    <property type="entry name" value="Sirtuin"/>
</dbReference>
<feature type="binding site" evidence="3">
    <location>
        <position position="221"/>
    </location>
    <ligand>
        <name>NAD(+)</name>
        <dbReference type="ChEBI" id="CHEBI:57540"/>
    </ligand>
</feature>
<dbReference type="Pfam" id="PF02146">
    <property type="entry name" value="SIR2"/>
    <property type="match status" value="1"/>
</dbReference>
<evidence type="ECO:0000313" key="6">
    <source>
        <dbReference type="EMBL" id="GLK52807.1"/>
    </source>
</evidence>
<comment type="function">
    <text evidence="3">NAD-dependent lysine deacetylase and desuccinylase that specifically removes acetyl and succinyl groups on target proteins. Modulates the activities of several proteins which are inactive in their acylated form.</text>
</comment>
<keyword evidence="2 3" id="KW-0520">NAD</keyword>
<reference evidence="6" key="2">
    <citation type="submission" date="2023-01" db="EMBL/GenBank/DDBJ databases">
        <authorList>
            <person name="Sun Q."/>
            <person name="Evtushenko L."/>
        </authorList>
    </citation>
    <scope>NUCLEOTIDE SEQUENCE</scope>
    <source>
        <strain evidence="6">VKM B-1513</strain>
    </source>
</reference>
<dbReference type="Proteomes" id="UP001143486">
    <property type="component" value="Unassembled WGS sequence"/>
</dbReference>
<comment type="catalytic activity">
    <reaction evidence="3">
        <text>N(6)-succinyl-L-lysyl-[protein] + NAD(+) + H2O = 2''-O-succinyl-ADP-D-ribose + nicotinamide + L-lysyl-[protein]</text>
        <dbReference type="Rhea" id="RHEA:47668"/>
        <dbReference type="Rhea" id="RHEA-COMP:9752"/>
        <dbReference type="Rhea" id="RHEA-COMP:11877"/>
        <dbReference type="ChEBI" id="CHEBI:15377"/>
        <dbReference type="ChEBI" id="CHEBI:17154"/>
        <dbReference type="ChEBI" id="CHEBI:29969"/>
        <dbReference type="ChEBI" id="CHEBI:57540"/>
        <dbReference type="ChEBI" id="CHEBI:87830"/>
        <dbReference type="ChEBI" id="CHEBI:87832"/>
    </reaction>
</comment>
<dbReference type="EMBL" id="BSFE01000006">
    <property type="protein sequence ID" value="GLK52807.1"/>
    <property type="molecule type" value="Genomic_DNA"/>
</dbReference>
<dbReference type="EC" id="2.3.1.286" evidence="3"/>
<dbReference type="Gene3D" id="3.40.50.1220">
    <property type="entry name" value="TPP-binding domain"/>
    <property type="match status" value="1"/>
</dbReference>
<dbReference type="GO" id="GO:0036054">
    <property type="term" value="F:protein-malonyllysine demalonylase activity"/>
    <property type="evidence" value="ECO:0007669"/>
    <property type="project" value="InterPro"/>
</dbReference>
<organism evidence="6 7">
    <name type="scientific">Maricaulis virginensis</name>
    <dbReference type="NCBI Taxonomy" id="144022"/>
    <lineage>
        <taxon>Bacteria</taxon>
        <taxon>Pseudomonadati</taxon>
        <taxon>Pseudomonadota</taxon>
        <taxon>Alphaproteobacteria</taxon>
        <taxon>Maricaulales</taxon>
        <taxon>Maricaulaceae</taxon>
        <taxon>Maricaulis</taxon>
    </lineage>
</organism>
<dbReference type="GO" id="GO:0017136">
    <property type="term" value="F:histone deacetylase activity, NAD-dependent"/>
    <property type="evidence" value="ECO:0007669"/>
    <property type="project" value="TreeGrafter"/>
</dbReference>
<dbReference type="AlphaFoldDB" id="A0A9W6INL5"/>
<comment type="cofactor">
    <cofactor evidence="3">
        <name>Zn(2+)</name>
        <dbReference type="ChEBI" id="CHEBI:29105"/>
    </cofactor>
    <text evidence="3">Binds 1 zinc ion per subunit.</text>
</comment>
<accession>A0A9W6INL5</accession>
<reference evidence="6" key="1">
    <citation type="journal article" date="2014" name="Int. J. Syst. Evol. Microbiol.">
        <title>Complete genome sequence of Corynebacterium casei LMG S-19264T (=DSM 44701T), isolated from a smear-ripened cheese.</title>
        <authorList>
            <consortium name="US DOE Joint Genome Institute (JGI-PGF)"/>
            <person name="Walter F."/>
            <person name="Albersmeier A."/>
            <person name="Kalinowski J."/>
            <person name="Ruckert C."/>
        </authorList>
    </citation>
    <scope>NUCLEOTIDE SEQUENCE</scope>
    <source>
        <strain evidence="6">VKM B-1513</strain>
    </source>
</reference>
<comment type="catalytic activity">
    <reaction evidence="3">
        <text>N(6)-acetyl-L-lysyl-[protein] + NAD(+) + H2O = 2''-O-acetyl-ADP-D-ribose + nicotinamide + L-lysyl-[protein]</text>
        <dbReference type="Rhea" id="RHEA:43636"/>
        <dbReference type="Rhea" id="RHEA-COMP:9752"/>
        <dbReference type="Rhea" id="RHEA-COMP:10731"/>
        <dbReference type="ChEBI" id="CHEBI:15377"/>
        <dbReference type="ChEBI" id="CHEBI:17154"/>
        <dbReference type="ChEBI" id="CHEBI:29969"/>
        <dbReference type="ChEBI" id="CHEBI:57540"/>
        <dbReference type="ChEBI" id="CHEBI:61930"/>
        <dbReference type="ChEBI" id="CHEBI:83767"/>
        <dbReference type="EC" id="2.3.1.286"/>
    </reaction>
</comment>
<keyword evidence="3 4" id="KW-0479">Metal-binding</keyword>
<feature type="binding site" evidence="3">
    <location>
        <begin position="10"/>
        <end position="29"/>
    </location>
    <ligand>
        <name>NAD(+)</name>
        <dbReference type="ChEBI" id="CHEBI:57540"/>
    </ligand>
</feature>
<proteinExistence type="inferred from homology"/>
<dbReference type="InterPro" id="IPR029035">
    <property type="entry name" value="DHS-like_NAD/FAD-binding_dom"/>
</dbReference>
<dbReference type="PANTHER" id="PTHR11085:SF4">
    <property type="entry name" value="NAD-DEPENDENT PROTEIN DEACYLASE"/>
    <property type="match status" value="1"/>
</dbReference>
<dbReference type="InterPro" id="IPR026591">
    <property type="entry name" value="Sirtuin_cat_small_dom_sf"/>
</dbReference>
<dbReference type="GO" id="GO:0008270">
    <property type="term" value="F:zinc ion binding"/>
    <property type="evidence" value="ECO:0007669"/>
    <property type="project" value="UniProtKB-UniRule"/>
</dbReference>
<feature type="domain" description="Deacetylase sirtuin-type" evidence="5">
    <location>
        <begin position="1"/>
        <end position="235"/>
    </location>
</feature>
<feature type="binding site" evidence="3 4">
    <location>
        <position position="118"/>
    </location>
    <ligand>
        <name>Zn(2+)</name>
        <dbReference type="ChEBI" id="CHEBI:29105"/>
    </ligand>
</feature>
<feature type="binding site" evidence="3 4">
    <location>
        <position position="137"/>
    </location>
    <ligand>
        <name>Zn(2+)</name>
        <dbReference type="ChEBI" id="CHEBI:29105"/>
    </ligand>
</feature>
<evidence type="ECO:0000259" key="5">
    <source>
        <dbReference type="PROSITE" id="PS50305"/>
    </source>
</evidence>
<dbReference type="RefSeq" id="WP_271187166.1">
    <property type="nucleotide sequence ID" value="NZ_BSFE01000006.1"/>
</dbReference>
<gene>
    <name evidence="3 6" type="primary">cobB</name>
    <name evidence="6" type="ORF">GCM10017621_23150</name>
</gene>
<dbReference type="InterPro" id="IPR027546">
    <property type="entry name" value="Sirtuin_class_III"/>
</dbReference>
<comment type="subcellular location">
    <subcellularLocation>
        <location evidence="3">Cytoplasm</location>
    </subcellularLocation>
</comment>
<feature type="binding site" evidence="3">
    <location>
        <begin position="203"/>
        <end position="205"/>
    </location>
    <ligand>
        <name>NAD(+)</name>
        <dbReference type="ChEBI" id="CHEBI:57540"/>
    </ligand>
</feature>
<comment type="caution">
    <text evidence="6">The sequence shown here is derived from an EMBL/GenBank/DDBJ whole genome shotgun (WGS) entry which is preliminary data.</text>
</comment>
<evidence type="ECO:0000256" key="3">
    <source>
        <dbReference type="HAMAP-Rule" id="MF_01121"/>
    </source>
</evidence>
<feature type="binding site" evidence="3 4">
    <location>
        <position position="121"/>
    </location>
    <ligand>
        <name>Zn(2+)</name>
        <dbReference type="ChEBI" id="CHEBI:29105"/>
    </ligand>
</feature>
<keyword evidence="1" id="KW-0808">Transferase</keyword>
<feature type="binding site" evidence="3 4">
    <location>
        <position position="140"/>
    </location>
    <ligand>
        <name>Zn(2+)</name>
        <dbReference type="ChEBI" id="CHEBI:29105"/>
    </ligand>
</feature>
<dbReference type="SUPFAM" id="SSF52467">
    <property type="entry name" value="DHS-like NAD/FAD-binding domain"/>
    <property type="match status" value="1"/>
</dbReference>
<dbReference type="HAMAP" id="MF_01121">
    <property type="entry name" value="Sirtuin_ClassIII"/>
    <property type="match status" value="1"/>
</dbReference>
<dbReference type="PROSITE" id="PS50305">
    <property type="entry name" value="SIRTUIN"/>
    <property type="match status" value="1"/>
</dbReference>
<name>A0A9W6INL5_9PROT</name>
<evidence type="ECO:0000256" key="4">
    <source>
        <dbReference type="PROSITE-ProRule" id="PRU00236"/>
    </source>
</evidence>
<feature type="binding site" evidence="3">
    <location>
        <begin position="92"/>
        <end position="95"/>
    </location>
    <ligand>
        <name>NAD(+)</name>
        <dbReference type="ChEBI" id="CHEBI:57540"/>
    </ligand>
</feature>
<feature type="binding site" evidence="3">
    <location>
        <position position="54"/>
    </location>
    <ligand>
        <name>substrate</name>
    </ligand>
</feature>
<evidence type="ECO:0000256" key="2">
    <source>
        <dbReference type="ARBA" id="ARBA00023027"/>
    </source>
</evidence>
<keyword evidence="3 4" id="KW-0862">Zinc</keyword>
<dbReference type="PANTHER" id="PTHR11085">
    <property type="entry name" value="NAD-DEPENDENT PROTEIN DEACYLASE SIRTUIN-5, MITOCHONDRIAL-RELATED"/>
    <property type="match status" value="1"/>
</dbReference>
<feature type="active site" description="Proton acceptor" evidence="3 4">
    <location>
        <position position="110"/>
    </location>
</feature>
<sequence length="236" mass="25507">MTGSLVILTGAGISAESGLGTFRDTDGLWAKFDWQALATPEAFAAEPFKVHEFYNARRANLATARPHAAHAALARLERDWLARGGDFLLVTQNVDDLHEQAGSQRLVHMHGELKKMRCEACHTVATASDEIGTDTPCPRCRQPGFLRPHVVWFGEIPLEMDLIFQALESCTHFVAIGTSGTVYPAAGFSEIARRAGAHLTEINLAETDTSPVFDSHITGPASAAVPAWVEAFLAQG</sequence>
<evidence type="ECO:0000256" key="1">
    <source>
        <dbReference type="ARBA" id="ARBA00022679"/>
    </source>
</evidence>
<dbReference type="GO" id="GO:0005737">
    <property type="term" value="C:cytoplasm"/>
    <property type="evidence" value="ECO:0007669"/>
    <property type="project" value="UniProtKB-SubCell"/>
</dbReference>